<keyword evidence="1" id="KW-0805">Transcription regulation</keyword>
<evidence type="ECO:0000256" key="4">
    <source>
        <dbReference type="SAM" id="MobiDB-lite"/>
    </source>
</evidence>
<dbReference type="Proteomes" id="UP001408789">
    <property type="component" value="Unassembled WGS sequence"/>
</dbReference>
<evidence type="ECO:0000313" key="6">
    <source>
        <dbReference type="Proteomes" id="UP001408789"/>
    </source>
</evidence>
<feature type="compositionally biased region" description="Low complexity" evidence="4">
    <location>
        <begin position="302"/>
        <end position="311"/>
    </location>
</feature>
<gene>
    <name evidence="5" type="ORF">SSX86_017280</name>
</gene>
<comment type="caution">
    <text evidence="3">Lacks conserved residue(s) required for the propagation of feature annotation.</text>
</comment>
<feature type="region of interest" description="Disordered" evidence="4">
    <location>
        <begin position="289"/>
        <end position="320"/>
    </location>
</feature>
<dbReference type="PROSITE" id="PS50985">
    <property type="entry name" value="GRAS"/>
    <property type="match status" value="1"/>
</dbReference>
<feature type="region of interest" description="VHIID" evidence="3">
    <location>
        <begin position="404"/>
        <end position="469"/>
    </location>
</feature>
<dbReference type="AlphaFoldDB" id="A0AAP0CZL0"/>
<feature type="compositionally biased region" description="Basic and acidic residues" evidence="4">
    <location>
        <begin position="225"/>
        <end position="235"/>
    </location>
</feature>
<feature type="compositionally biased region" description="Polar residues" evidence="4">
    <location>
        <begin position="289"/>
        <end position="301"/>
    </location>
</feature>
<dbReference type="PANTHER" id="PTHR31636">
    <property type="entry name" value="OSJNBA0084A10.13 PROTEIN-RELATED"/>
    <property type="match status" value="1"/>
</dbReference>
<comment type="similarity">
    <text evidence="3">Belongs to the GRAS family.</text>
</comment>
<evidence type="ECO:0000313" key="5">
    <source>
        <dbReference type="EMBL" id="KAK9063410.1"/>
    </source>
</evidence>
<dbReference type="Pfam" id="PF03514">
    <property type="entry name" value="GRAS"/>
    <property type="match status" value="1"/>
</dbReference>
<keyword evidence="6" id="KW-1185">Reference proteome</keyword>
<feature type="region of interest" description="Disordered" evidence="4">
    <location>
        <begin position="36"/>
        <end position="57"/>
    </location>
</feature>
<feature type="region of interest" description="Leucine repeat II (LRII)" evidence="3">
    <location>
        <begin position="485"/>
        <end position="517"/>
    </location>
</feature>
<feature type="region of interest" description="Leucine repeat I (LRI)" evidence="3">
    <location>
        <begin position="325"/>
        <end position="385"/>
    </location>
</feature>
<evidence type="ECO:0000256" key="3">
    <source>
        <dbReference type="PROSITE-ProRule" id="PRU01191"/>
    </source>
</evidence>
<keyword evidence="2" id="KW-0804">Transcription</keyword>
<evidence type="ECO:0000256" key="1">
    <source>
        <dbReference type="ARBA" id="ARBA00023015"/>
    </source>
</evidence>
<dbReference type="EMBL" id="JBCNJP010000018">
    <property type="protein sequence ID" value="KAK9063410.1"/>
    <property type="molecule type" value="Genomic_DNA"/>
</dbReference>
<proteinExistence type="inferred from homology"/>
<protein>
    <recommendedName>
        <fullName evidence="7">GRAS family transcription factor</fullName>
    </recommendedName>
</protein>
<feature type="compositionally biased region" description="Polar residues" evidence="4">
    <location>
        <begin position="44"/>
        <end position="54"/>
    </location>
</feature>
<feature type="region of interest" description="Disordered" evidence="4">
    <location>
        <begin position="225"/>
        <end position="267"/>
    </location>
</feature>
<evidence type="ECO:0008006" key="7">
    <source>
        <dbReference type="Google" id="ProtNLM"/>
    </source>
</evidence>
<feature type="region of interest" description="SAW" evidence="3">
    <location>
        <begin position="623"/>
        <end position="698"/>
    </location>
</feature>
<evidence type="ECO:0000256" key="2">
    <source>
        <dbReference type="ARBA" id="ARBA00023163"/>
    </source>
</evidence>
<feature type="short sequence motif" description="VHIID" evidence="3">
    <location>
        <begin position="435"/>
        <end position="439"/>
    </location>
</feature>
<name>A0AAP0CZL0_9ASTR</name>
<dbReference type="InterPro" id="IPR005202">
    <property type="entry name" value="TF_GRAS"/>
</dbReference>
<reference evidence="5 6" key="1">
    <citation type="submission" date="2024-04" db="EMBL/GenBank/DDBJ databases">
        <title>The reference genome of an endangered Asteraceae, Deinandra increscens subsp. villosa, native to the Central Coast of California.</title>
        <authorList>
            <person name="Guilliams M."/>
            <person name="Hasenstab-Lehman K."/>
            <person name="Meyer R."/>
            <person name="Mcevoy S."/>
        </authorList>
    </citation>
    <scope>NUCLEOTIDE SEQUENCE [LARGE SCALE GENOMIC DNA]</scope>
    <source>
        <tissue evidence="5">Leaf</tissue>
    </source>
</reference>
<organism evidence="5 6">
    <name type="scientific">Deinandra increscens subsp. villosa</name>
    <dbReference type="NCBI Taxonomy" id="3103831"/>
    <lineage>
        <taxon>Eukaryota</taxon>
        <taxon>Viridiplantae</taxon>
        <taxon>Streptophyta</taxon>
        <taxon>Embryophyta</taxon>
        <taxon>Tracheophyta</taxon>
        <taxon>Spermatophyta</taxon>
        <taxon>Magnoliopsida</taxon>
        <taxon>eudicotyledons</taxon>
        <taxon>Gunneridae</taxon>
        <taxon>Pentapetalae</taxon>
        <taxon>asterids</taxon>
        <taxon>campanulids</taxon>
        <taxon>Asterales</taxon>
        <taxon>Asteraceae</taxon>
        <taxon>Asteroideae</taxon>
        <taxon>Heliantheae alliance</taxon>
        <taxon>Madieae</taxon>
        <taxon>Madiinae</taxon>
        <taxon>Deinandra</taxon>
    </lineage>
</organism>
<comment type="caution">
    <text evidence="5">The sequence shown here is derived from an EMBL/GenBank/DDBJ whole genome shotgun (WGS) entry which is preliminary data.</text>
</comment>
<accession>A0AAP0CZL0</accession>
<feature type="compositionally biased region" description="Basic and acidic residues" evidence="4">
    <location>
        <begin position="248"/>
        <end position="259"/>
    </location>
</feature>
<sequence>MDERLNLESMNCNDYASILSDQNFLRAMNFNESVTDRNLWSPDSGPSNRAPQSSFKEETDLLENSNFNDLVLKYINQLLMEEDVEEKYCMFQESAALQAAEKSFYNVLMVKDQVQVPDPDAESIASFDSKISMSGTALTCDVSESSFLPNNTSIKFDSHDSQYGFHPSYTSFSGTSSFADRFVDSPVSILSFPDTFCDNRLDDANRFVPNSRMLDSIATGISDQKMVKTEKKHENSFITDGSRGRKNSYSEDRVEDGRNSKQSAVYSEPTVRSKVFDDLLLCGGAKTHPSQCESVHNETANKGQSGQPKGSKGVKTRGKKKTEVVDLRSLLSLCAQSVSTNDQRGVSDLLKRIREHASPTGDGMQRLAHYFSIGLEARMAGSGTGIYKALLSRPTSAVDVLKSYHMLLGCFPFIKITYFVANKTIMRVAQNKSKLHIVDFGILYGFQWPSLIQRLSTRPGGPPVLRITGIDFPCPGFRPSQRVEETGRRLADYAETFGVRLEFKAIAQKWETIRIEDLELDDEETLVVNCAYRFRNLLDETVMVDSPRNKVLDLIRRMNPEIFIHGIVNGPYNGPFFLTRFKEALFFFSSMFDMLDATVGRSSEVRVLVERTVWGREAMNVIACESGERIERPDTYKQWQVRNQRAGFHQVAFDEEILKMAKKWPISDYHKDFVIDEDGYWMLQGWKGRVLYAISLWKPAY</sequence>